<dbReference type="eggNOG" id="COG5434">
    <property type="taxonomic scope" value="Bacteria"/>
</dbReference>
<dbReference type="Proteomes" id="UP000008641">
    <property type="component" value="Chromosome"/>
</dbReference>
<reference evidence="1 2" key="1">
    <citation type="journal article" date="2011" name="Stand. Genomic Sci.">
        <title>Complete genome sequence of Weeksella virosa type strain (9751).</title>
        <authorList>
            <person name="Lang E."/>
            <person name="Teshima H."/>
            <person name="Lucas S."/>
            <person name="Lapidus A."/>
            <person name="Hammon N."/>
            <person name="Deshpande S."/>
            <person name="Nolan M."/>
            <person name="Cheng J.F."/>
            <person name="Pitluck S."/>
            <person name="Liolios K."/>
            <person name="Pagani I."/>
            <person name="Mikhailova N."/>
            <person name="Ivanova N."/>
            <person name="Mavromatis K."/>
            <person name="Pati A."/>
            <person name="Tapia R."/>
            <person name="Han C."/>
            <person name="Goodwin L."/>
            <person name="Chen A."/>
            <person name="Palaniappan K."/>
            <person name="Land M."/>
            <person name="Hauser L."/>
            <person name="Chang Y.J."/>
            <person name="Jeffries C.D."/>
            <person name="Brambilla E.M."/>
            <person name="Kopitz M."/>
            <person name="Rohde M."/>
            <person name="Goker M."/>
            <person name="Tindall B.J."/>
            <person name="Detter J.C."/>
            <person name="Woyke T."/>
            <person name="Bristow J."/>
            <person name="Eisen J.A."/>
            <person name="Markowitz V."/>
            <person name="Hugenholtz P."/>
            <person name="Klenk H.P."/>
            <person name="Kyrpides N.C."/>
        </authorList>
    </citation>
    <scope>NUCLEOTIDE SEQUENCE [LARGE SCALE GENOMIC DNA]</scope>
    <source>
        <strain evidence="2">ATCC 43766 / DSM 16922 / JCM 21250 / NBRC 16016 / NCTC 11634 / CL345/78</strain>
    </source>
</reference>
<dbReference type="STRING" id="865938.Weevi_0955"/>
<dbReference type="InterPro" id="IPR006626">
    <property type="entry name" value="PbH1"/>
</dbReference>
<dbReference type="EMBL" id="CP002455">
    <property type="protein sequence ID" value="ADX67665.1"/>
    <property type="molecule type" value="Genomic_DNA"/>
</dbReference>
<dbReference type="AlphaFoldDB" id="F0P1N7"/>
<evidence type="ECO:0000313" key="2">
    <source>
        <dbReference type="Proteomes" id="UP000008641"/>
    </source>
</evidence>
<evidence type="ECO:0000313" key="1">
    <source>
        <dbReference type="EMBL" id="ADX67665.1"/>
    </source>
</evidence>
<dbReference type="InterPro" id="IPR011050">
    <property type="entry name" value="Pectin_lyase_fold/virulence"/>
</dbReference>
<keyword evidence="2" id="KW-1185">Reference proteome</keyword>
<evidence type="ECO:0008006" key="3">
    <source>
        <dbReference type="Google" id="ProtNLM"/>
    </source>
</evidence>
<dbReference type="KEGG" id="wvi:Weevi_0955"/>
<protein>
    <recommendedName>
        <fullName evidence="3">Right handed beta helix domain-containing protein</fullName>
    </recommendedName>
</protein>
<sequence>MNMRKKFKSFTNMRFTLLFIISVFPFVFSLGQEIDLETYLPKNYSKKGDIDYTIHLQKGINENKIIKMPDFPVSINSKGLKIPSNRKIIFQENSRLILIPSNTRSYDILGLNMVENIEIINPRIIGERKENFGKNKRTGEWGMGISIRSSKNIKILGGVLENFWGDGIYLGKNNEYKEITNSNILIEGTHIKKARRNGISVTTANNLIIKDVRIEKVSGKSPQAALDIEPNGRADVIKKISIINLETINSGTGILISLRKLIDRKPQEVSVNIENHTDRNSVQAFRFAGFNNAYELNGLKRLTGTILVNNSLWVNNKGTFTYEKGLGLMPTIIFKGITYKKLNETFDLKPERFYYITKREPNIRFE</sequence>
<dbReference type="HOGENOM" id="CLU_059163_0_0_10"/>
<dbReference type="SMART" id="SM00710">
    <property type="entry name" value="PbH1"/>
    <property type="match status" value="4"/>
</dbReference>
<name>F0P1N7_WEEVC</name>
<proteinExistence type="predicted"/>
<gene>
    <name evidence="1" type="ordered locus">Weevi_0955</name>
</gene>
<dbReference type="SUPFAM" id="SSF51126">
    <property type="entry name" value="Pectin lyase-like"/>
    <property type="match status" value="1"/>
</dbReference>
<dbReference type="InterPro" id="IPR012334">
    <property type="entry name" value="Pectin_lyas_fold"/>
</dbReference>
<accession>F0P1N7</accession>
<reference evidence="2" key="2">
    <citation type="journal article" date="2011" name="Stand. Genomic Sci.">
        <title>Complete genome sequence of Weeksella virosa type strain (9751T).</title>
        <authorList>
            <person name="Lang E."/>
            <person name="Teshima H."/>
            <person name="Lucas S."/>
            <person name="Lapidus A."/>
            <person name="Hammon N."/>
            <person name="Deshpande S."/>
            <person name="Nolan M."/>
            <person name="Cheng J."/>
            <person name="Pitluck S."/>
            <person name="Liolios K."/>
            <person name="Pagani I."/>
            <person name="Mikhailova N."/>
            <person name="Ivanova N."/>
            <person name="Mavromatis K."/>
            <person name="Pati A."/>
            <person name="Tapia R."/>
            <person name="Han C."/>
            <person name="Goodwin L."/>
            <person name="Chen A."/>
            <person name="Palaniappan K."/>
            <person name="Land M."/>
            <person name="Hauser L."/>
            <person name="Chang Y."/>
            <person name="Jeffries C."/>
            <person name="Brambilla E."/>
            <person name="Kopitz M."/>
            <person name="Rohde M."/>
            <person name="Goker M."/>
            <person name="Tindall B."/>
            <person name="Detter J."/>
            <person name="Woyke T."/>
            <person name="Bristow J."/>
            <person name="Eisen J."/>
            <person name="Markowitz V."/>
            <person name="Hugenholtz P."/>
            <person name="Klenk H."/>
            <person name="Kyrpides N."/>
        </authorList>
    </citation>
    <scope>NUCLEOTIDE SEQUENCE [LARGE SCALE GENOMIC DNA]</scope>
    <source>
        <strain evidence="2">ATCC 43766 / DSM 16922 / JCM 21250 / NBRC 16016 / NCTC 11634 / CL345/78</strain>
    </source>
</reference>
<dbReference type="Gene3D" id="2.160.20.10">
    <property type="entry name" value="Single-stranded right-handed beta-helix, Pectin lyase-like"/>
    <property type="match status" value="1"/>
</dbReference>
<organism evidence="1 2">
    <name type="scientific">Weeksella virosa (strain ATCC 43766 / DSM 16922 / JCM 21250 / CCUG 30538 / CDC 9751 / IAM 14551 / NBRC 16016 / NCTC 11634 / CL345/78)</name>
    <dbReference type="NCBI Taxonomy" id="865938"/>
    <lineage>
        <taxon>Bacteria</taxon>
        <taxon>Pseudomonadati</taxon>
        <taxon>Bacteroidota</taxon>
        <taxon>Flavobacteriia</taxon>
        <taxon>Flavobacteriales</taxon>
        <taxon>Weeksellaceae</taxon>
        <taxon>Weeksella</taxon>
    </lineage>
</organism>